<sequence>MSTVYCVIVSAKFDTVHASFSPFFYFYNTSLLTFDTVFFSVHNLFIFSHGYIKFFPIFFILIVILSNQWYSTVMPFCDTDL</sequence>
<keyword evidence="1" id="KW-0812">Transmembrane</keyword>
<feature type="transmembrane region" description="Helical" evidence="1">
    <location>
        <begin position="54"/>
        <end position="71"/>
    </location>
</feature>
<proteinExistence type="predicted"/>
<evidence type="ECO:0000313" key="2">
    <source>
        <dbReference type="EMBL" id="SBW09344.1"/>
    </source>
</evidence>
<keyword evidence="1" id="KW-0472">Membrane</keyword>
<dbReference type="AlphaFoldDB" id="A0A212KC78"/>
<reference evidence="2" key="1">
    <citation type="submission" date="2016-04" db="EMBL/GenBank/DDBJ databases">
        <authorList>
            <person name="Evans L.H."/>
            <person name="Alamgir A."/>
            <person name="Owens N."/>
            <person name="Weber N.D."/>
            <person name="Virtaneva K."/>
            <person name="Barbian K."/>
            <person name="Babar A."/>
            <person name="Rosenke K."/>
        </authorList>
    </citation>
    <scope>NUCLEOTIDE SEQUENCE</scope>
    <source>
        <strain evidence="2">86</strain>
    </source>
</reference>
<keyword evidence="1" id="KW-1133">Transmembrane helix</keyword>
<gene>
    <name evidence="2" type="ORF">KL86CLO1_12634</name>
</gene>
<protein>
    <submittedName>
        <fullName evidence="2">Uncharacterized protein</fullName>
    </submittedName>
</protein>
<dbReference type="EMBL" id="FLUN01000001">
    <property type="protein sequence ID" value="SBW09344.1"/>
    <property type="molecule type" value="Genomic_DNA"/>
</dbReference>
<evidence type="ECO:0000256" key="1">
    <source>
        <dbReference type="SAM" id="Phobius"/>
    </source>
</evidence>
<organism evidence="2">
    <name type="scientific">uncultured Eubacteriales bacterium</name>
    <dbReference type="NCBI Taxonomy" id="172733"/>
    <lineage>
        <taxon>Bacteria</taxon>
        <taxon>Bacillati</taxon>
        <taxon>Bacillota</taxon>
        <taxon>Clostridia</taxon>
        <taxon>Eubacteriales</taxon>
        <taxon>environmental samples</taxon>
    </lineage>
</organism>
<accession>A0A212KC78</accession>
<name>A0A212KC78_9FIRM</name>